<name>A0A382JN57_9ZZZZ</name>
<dbReference type="AlphaFoldDB" id="A0A382JN57"/>
<protein>
    <submittedName>
        <fullName evidence="1">Uncharacterized protein</fullName>
    </submittedName>
</protein>
<proteinExistence type="predicted"/>
<accession>A0A382JN57</accession>
<evidence type="ECO:0000313" key="1">
    <source>
        <dbReference type="EMBL" id="SVC12061.1"/>
    </source>
</evidence>
<gene>
    <name evidence="1" type="ORF">METZ01_LOCUS264915</name>
</gene>
<organism evidence="1">
    <name type="scientific">marine metagenome</name>
    <dbReference type="NCBI Taxonomy" id="408172"/>
    <lineage>
        <taxon>unclassified sequences</taxon>
        <taxon>metagenomes</taxon>
        <taxon>ecological metagenomes</taxon>
    </lineage>
</organism>
<dbReference type="EMBL" id="UINC01074652">
    <property type="protein sequence ID" value="SVC12061.1"/>
    <property type="molecule type" value="Genomic_DNA"/>
</dbReference>
<reference evidence="1" key="1">
    <citation type="submission" date="2018-05" db="EMBL/GenBank/DDBJ databases">
        <authorList>
            <person name="Lanie J.A."/>
            <person name="Ng W.-L."/>
            <person name="Kazmierczak K.M."/>
            <person name="Andrzejewski T.M."/>
            <person name="Davidsen T.M."/>
            <person name="Wayne K.J."/>
            <person name="Tettelin H."/>
            <person name="Glass J.I."/>
            <person name="Rusch D."/>
            <person name="Podicherti R."/>
            <person name="Tsui H.-C.T."/>
            <person name="Winkler M.E."/>
        </authorList>
    </citation>
    <scope>NUCLEOTIDE SEQUENCE</scope>
</reference>
<sequence length="226" mass="25348">MLTKRLLPTPATVLVVIFFFYSVSIGPAAWAAGLISLPGITFFEASNNFRLLAATGSGRLDDPFIVIEEVFGKGEVLLSINVYDPDFGSRIESMHAVGFALQKVVINQTRKLWDHYALELDFEAGQGSDYYDGLSFGQKSKVNRPFRSDRFDWVEDLTEPRDVIRFSEGQVKPGERVRFTFAITHTHLTPRFFLVQHVLPPYAQLDDNLDLPMKLAACCGKIGRLG</sequence>